<dbReference type="CDD" id="cd00338">
    <property type="entry name" value="Ser_Recombinase"/>
    <property type="match status" value="1"/>
</dbReference>
<dbReference type="GO" id="GO:0003677">
    <property type="term" value="F:DNA binding"/>
    <property type="evidence" value="ECO:0007669"/>
    <property type="project" value="InterPro"/>
</dbReference>
<dbReference type="PANTHER" id="PTHR30461:SF23">
    <property type="entry name" value="DNA RECOMBINASE-RELATED"/>
    <property type="match status" value="1"/>
</dbReference>
<evidence type="ECO:0000313" key="3">
    <source>
        <dbReference type="EMBL" id="GIP17807.1"/>
    </source>
</evidence>
<organism evidence="3 4">
    <name type="scientific">Paenibacillus montaniterrae</name>
    <dbReference type="NCBI Taxonomy" id="429341"/>
    <lineage>
        <taxon>Bacteria</taxon>
        <taxon>Bacillati</taxon>
        <taxon>Bacillota</taxon>
        <taxon>Bacilli</taxon>
        <taxon>Bacillales</taxon>
        <taxon>Paenibacillaceae</taxon>
        <taxon>Paenibacillus</taxon>
    </lineage>
</organism>
<dbReference type="InterPro" id="IPR036162">
    <property type="entry name" value="Resolvase-like_N_sf"/>
</dbReference>
<dbReference type="AlphaFoldDB" id="A0A919YNM9"/>
<proteinExistence type="predicted"/>
<dbReference type="Pfam" id="PF13408">
    <property type="entry name" value="Zn_ribbon_recom"/>
    <property type="match status" value="1"/>
</dbReference>
<dbReference type="Pfam" id="PF00239">
    <property type="entry name" value="Resolvase"/>
    <property type="match status" value="1"/>
</dbReference>
<dbReference type="InterPro" id="IPR050639">
    <property type="entry name" value="SSR_resolvase"/>
</dbReference>
<name>A0A919YNM9_9BACL</name>
<dbReference type="PROSITE" id="PS51737">
    <property type="entry name" value="RECOMBINASE_DNA_BIND"/>
    <property type="match status" value="1"/>
</dbReference>
<sequence length="507" mass="58116">MKKKVIRVAAYPRYSSDNQRDESITAQMRAIREYCKQKGYVIVDIYPDEEFSATVDRRPEFQRMIADAQKKLFDVVVVHKLDRFARNRYDSAHYKRILKKNGIRVESVLEQLDGSPESVILESVLEGMAEYYSLNLSREVKKGMFENAFQGIHTGGKPPYGLKVNPVTKKYEIDEKRYRAVQLYFDGIDNDLSNEKIAAILNKEGFRTQKGRLFTKNSFYGWATNRKYKGDYVFNAASAKDEEGRRNNSKKKPESEQIIIPGIIPAIITDIELWDRVNEKFKNRRHEPGRMKTKVAYLLTGKIICGKCGSQYAGNSYHNAKSKERTLLTYYKCQSKCGNTNVRKDDIESLVIRELAAHCFSDEAMQEIVMRVQELYKSEKSQLENDVEPIKKELADIEKQIKNYTTAIGAGVMSVIENLKQAEQRQEALLYALDRAKMVSKIDALDNDHILAVLTSKKNSLMSADDDDKKAVLQEYVQQVVIQPSTDINNYEAEITYRVFNGGGEGI</sequence>
<dbReference type="GO" id="GO:0000150">
    <property type="term" value="F:DNA strand exchange activity"/>
    <property type="evidence" value="ECO:0007669"/>
    <property type="project" value="InterPro"/>
</dbReference>
<dbReference type="Pfam" id="PF07508">
    <property type="entry name" value="Recombinase"/>
    <property type="match status" value="1"/>
</dbReference>
<gene>
    <name evidence="3" type="ORF">J40TS1_34490</name>
</gene>
<dbReference type="PROSITE" id="PS51736">
    <property type="entry name" value="RECOMBINASES_3"/>
    <property type="match status" value="1"/>
</dbReference>
<dbReference type="SUPFAM" id="SSF53041">
    <property type="entry name" value="Resolvase-like"/>
    <property type="match status" value="1"/>
</dbReference>
<dbReference type="InterPro" id="IPR011109">
    <property type="entry name" value="DNA_bind_recombinase_dom"/>
</dbReference>
<dbReference type="Proteomes" id="UP000683139">
    <property type="component" value="Unassembled WGS sequence"/>
</dbReference>
<dbReference type="RefSeq" id="WP_213517489.1">
    <property type="nucleotide sequence ID" value="NZ_BOSE01000006.1"/>
</dbReference>
<dbReference type="SMART" id="SM00857">
    <property type="entry name" value="Resolvase"/>
    <property type="match status" value="1"/>
</dbReference>
<accession>A0A919YNM9</accession>
<dbReference type="InterPro" id="IPR025827">
    <property type="entry name" value="Zn_ribbon_recom_dom"/>
</dbReference>
<protein>
    <submittedName>
        <fullName evidence="3">Resolvase</fullName>
    </submittedName>
</protein>
<dbReference type="InterPro" id="IPR038109">
    <property type="entry name" value="DNA_bind_recomb_sf"/>
</dbReference>
<comment type="caution">
    <text evidence="3">The sequence shown here is derived from an EMBL/GenBank/DDBJ whole genome shotgun (WGS) entry which is preliminary data.</text>
</comment>
<feature type="domain" description="Resolvase/invertase-type recombinase catalytic" evidence="1">
    <location>
        <begin position="7"/>
        <end position="151"/>
    </location>
</feature>
<dbReference type="Gene3D" id="3.90.1750.20">
    <property type="entry name" value="Putative Large Serine Recombinase, Chain B, Domain 2"/>
    <property type="match status" value="1"/>
</dbReference>
<dbReference type="EMBL" id="BOSE01000006">
    <property type="protein sequence ID" value="GIP17807.1"/>
    <property type="molecule type" value="Genomic_DNA"/>
</dbReference>
<dbReference type="InterPro" id="IPR006119">
    <property type="entry name" value="Resolv_N"/>
</dbReference>
<dbReference type="Gene3D" id="3.40.50.1390">
    <property type="entry name" value="Resolvase, N-terminal catalytic domain"/>
    <property type="match status" value="1"/>
</dbReference>
<keyword evidence="4" id="KW-1185">Reference proteome</keyword>
<dbReference type="PANTHER" id="PTHR30461">
    <property type="entry name" value="DNA-INVERTASE FROM LAMBDOID PROPHAGE"/>
    <property type="match status" value="1"/>
</dbReference>
<evidence type="ECO:0000259" key="1">
    <source>
        <dbReference type="PROSITE" id="PS51736"/>
    </source>
</evidence>
<evidence type="ECO:0000259" key="2">
    <source>
        <dbReference type="PROSITE" id="PS51737"/>
    </source>
</evidence>
<evidence type="ECO:0000313" key="4">
    <source>
        <dbReference type="Proteomes" id="UP000683139"/>
    </source>
</evidence>
<feature type="domain" description="Recombinase" evidence="2">
    <location>
        <begin position="159"/>
        <end position="287"/>
    </location>
</feature>
<reference evidence="3" key="1">
    <citation type="submission" date="2021-03" db="EMBL/GenBank/DDBJ databases">
        <title>Antimicrobial resistance genes in bacteria isolated from Japanese honey, and their potential for conferring macrolide and lincosamide resistance in the American foulbrood pathogen Paenibacillus larvae.</title>
        <authorList>
            <person name="Okamoto M."/>
            <person name="Kumagai M."/>
            <person name="Kanamori H."/>
            <person name="Takamatsu D."/>
        </authorList>
    </citation>
    <scope>NUCLEOTIDE SEQUENCE</scope>
    <source>
        <strain evidence="3">J40TS1</strain>
    </source>
</reference>